<proteinExistence type="predicted"/>
<keyword evidence="1" id="KW-1133">Transmembrane helix</keyword>
<dbReference type="InterPro" id="IPR029052">
    <property type="entry name" value="Metallo-depent_PP-like"/>
</dbReference>
<gene>
    <name evidence="3" type="ORF">RT723_03290</name>
</gene>
<keyword evidence="4" id="KW-1185">Reference proteome</keyword>
<feature type="transmembrane region" description="Helical" evidence="1">
    <location>
        <begin position="12"/>
        <end position="32"/>
    </location>
</feature>
<evidence type="ECO:0000313" key="4">
    <source>
        <dbReference type="Proteomes" id="UP001257914"/>
    </source>
</evidence>
<dbReference type="EMBL" id="JAWCUA010000003">
    <property type="protein sequence ID" value="MDU0112043.1"/>
    <property type="molecule type" value="Genomic_DNA"/>
</dbReference>
<protein>
    <recommendedName>
        <fullName evidence="2">Calcineurin-like phosphoesterase domain-containing protein</fullName>
    </recommendedName>
</protein>
<dbReference type="Proteomes" id="UP001257914">
    <property type="component" value="Unassembled WGS sequence"/>
</dbReference>
<sequence>MFKTIKTNLKHFFITFFILFIMIVTFGIYHGAEANLDEDRLAFKLDKEGPHIFFEDDKMVVNYVRGGKPEGFYNDQSIHSIEHQVAVKAHFPLDQEDINFTVSSVINTPEVSYEDENQILAISDIESGYKAFRDFLIAHGVIDEQLNWQFGKGHLVLVGDAVDRGNSVTQVLWFIYKLEQEAKKHGGNVHYIIGNHEIKNLQGNFYSASEKYLYVASIVGKTQLDLYGENSLLGRWLASKNSIESINGNLFVHGGIHPKLSEFDYTLEQINQIVRSNYRKPYFTKRERGDEEFLVSSKTGPAWYRGYFKDDLSQEDVEKGLAKFDAKSVVVGHTLQWSVQKLYQGKVFAIDVKHPNDYRVSFPVRSSEGLLIEGDDYYRLLDDGSKESL</sequence>
<evidence type="ECO:0000256" key="1">
    <source>
        <dbReference type="SAM" id="Phobius"/>
    </source>
</evidence>
<dbReference type="PANTHER" id="PTHR46546">
    <property type="entry name" value="SHEWANELLA-LIKE PROTEIN PHOSPHATASE 1"/>
    <property type="match status" value="1"/>
</dbReference>
<dbReference type="Pfam" id="PF00149">
    <property type="entry name" value="Metallophos"/>
    <property type="match status" value="1"/>
</dbReference>
<name>A0ABU3QYA5_9GAMM</name>
<keyword evidence="1" id="KW-0812">Transmembrane</keyword>
<organism evidence="3 4">
    <name type="scientific">Psychrosphaera aquimarina</name>
    <dbReference type="NCBI Taxonomy" id="2044854"/>
    <lineage>
        <taxon>Bacteria</taxon>
        <taxon>Pseudomonadati</taxon>
        <taxon>Pseudomonadota</taxon>
        <taxon>Gammaproteobacteria</taxon>
        <taxon>Alteromonadales</taxon>
        <taxon>Pseudoalteromonadaceae</taxon>
        <taxon>Psychrosphaera</taxon>
    </lineage>
</organism>
<keyword evidence="1" id="KW-0472">Membrane</keyword>
<dbReference type="InterPro" id="IPR004843">
    <property type="entry name" value="Calcineurin-like_PHP"/>
</dbReference>
<reference evidence="3 4" key="1">
    <citation type="submission" date="2023-10" db="EMBL/GenBank/DDBJ databases">
        <title>Psychrosphaera aquimaarina strain SW33 isolated from seawater.</title>
        <authorList>
            <person name="Bayburt H."/>
            <person name="Kim J.M."/>
            <person name="Choi B.J."/>
            <person name="Jeon C.O."/>
        </authorList>
    </citation>
    <scope>NUCLEOTIDE SEQUENCE [LARGE SCALE GENOMIC DNA]</scope>
    <source>
        <strain evidence="3 4">KCTC 52743</strain>
    </source>
</reference>
<dbReference type="SUPFAM" id="SSF56300">
    <property type="entry name" value="Metallo-dependent phosphatases"/>
    <property type="match status" value="1"/>
</dbReference>
<accession>A0ABU3QYA5</accession>
<evidence type="ECO:0000259" key="2">
    <source>
        <dbReference type="Pfam" id="PF00149"/>
    </source>
</evidence>
<dbReference type="PANTHER" id="PTHR46546:SF4">
    <property type="entry name" value="SHEWANELLA-LIKE PROTEIN PHOSPHATASE 1"/>
    <property type="match status" value="1"/>
</dbReference>
<dbReference type="Gene3D" id="3.60.21.10">
    <property type="match status" value="1"/>
</dbReference>
<comment type="caution">
    <text evidence="3">The sequence shown here is derived from an EMBL/GenBank/DDBJ whole genome shotgun (WGS) entry which is preliminary data.</text>
</comment>
<feature type="domain" description="Calcineurin-like phosphoesterase" evidence="2">
    <location>
        <begin position="119"/>
        <end position="335"/>
    </location>
</feature>
<evidence type="ECO:0000313" key="3">
    <source>
        <dbReference type="EMBL" id="MDU0112043.1"/>
    </source>
</evidence>
<dbReference type="RefSeq" id="WP_315945887.1">
    <property type="nucleotide sequence ID" value="NZ_JAWCUA010000003.1"/>
</dbReference>